<gene>
    <name evidence="2" type="ORF">Tci_669127</name>
</gene>
<name>A0A699KIV8_TANCI</name>
<feature type="region of interest" description="Disordered" evidence="1">
    <location>
        <begin position="53"/>
        <end position="75"/>
    </location>
</feature>
<feature type="compositionally biased region" description="Low complexity" evidence="1">
    <location>
        <begin position="53"/>
        <end position="70"/>
    </location>
</feature>
<comment type="caution">
    <text evidence="2">The sequence shown here is derived from an EMBL/GenBank/DDBJ whole genome shotgun (WGS) entry which is preliminary data.</text>
</comment>
<proteinExistence type="predicted"/>
<feature type="compositionally biased region" description="Polar residues" evidence="1">
    <location>
        <begin position="7"/>
        <end position="21"/>
    </location>
</feature>
<organism evidence="2">
    <name type="scientific">Tanacetum cinerariifolium</name>
    <name type="common">Dalmatian daisy</name>
    <name type="synonym">Chrysanthemum cinerariifolium</name>
    <dbReference type="NCBI Taxonomy" id="118510"/>
    <lineage>
        <taxon>Eukaryota</taxon>
        <taxon>Viridiplantae</taxon>
        <taxon>Streptophyta</taxon>
        <taxon>Embryophyta</taxon>
        <taxon>Tracheophyta</taxon>
        <taxon>Spermatophyta</taxon>
        <taxon>Magnoliopsida</taxon>
        <taxon>eudicotyledons</taxon>
        <taxon>Gunneridae</taxon>
        <taxon>Pentapetalae</taxon>
        <taxon>asterids</taxon>
        <taxon>campanulids</taxon>
        <taxon>Asterales</taxon>
        <taxon>Asteraceae</taxon>
        <taxon>Asteroideae</taxon>
        <taxon>Anthemideae</taxon>
        <taxon>Anthemidinae</taxon>
        <taxon>Tanacetum</taxon>
    </lineage>
</organism>
<dbReference type="AlphaFoldDB" id="A0A699KIV8"/>
<protein>
    <submittedName>
        <fullName evidence="2">Uncharacterized protein</fullName>
    </submittedName>
</protein>
<feature type="non-terminal residue" evidence="2">
    <location>
        <position position="241"/>
    </location>
</feature>
<dbReference type="EMBL" id="BKCJ010524818">
    <property type="protein sequence ID" value="GFA97155.1"/>
    <property type="molecule type" value="Genomic_DNA"/>
</dbReference>
<evidence type="ECO:0000256" key="1">
    <source>
        <dbReference type="SAM" id="MobiDB-lite"/>
    </source>
</evidence>
<feature type="region of interest" description="Disordered" evidence="1">
    <location>
        <begin position="1"/>
        <end position="27"/>
    </location>
</feature>
<accession>A0A699KIV8</accession>
<sequence>MGHSLSRHTPPNTTNADSSTPPRFVRPSLARTLRCNEAYLRWRSAPLSTMYSSATSESSAGDSSSKSSARPSHKRCRSLAATEILSIHATRTLVLSRADILPPHKRFRDSISPEDSVEEDIDMDVLEDIKADATAVEVAVDRDVEDGIDAVIGMEVDVEVDVDDEVEDEVESSDRDTIKIGVDVVAGIDILNYMLMPDAGERLKQVEEGCILGDEQPETSRHHDDGQSESRYILMTHVLYG</sequence>
<evidence type="ECO:0000313" key="2">
    <source>
        <dbReference type="EMBL" id="GFA97155.1"/>
    </source>
</evidence>
<reference evidence="2" key="1">
    <citation type="journal article" date="2019" name="Sci. Rep.">
        <title>Draft genome of Tanacetum cinerariifolium, the natural source of mosquito coil.</title>
        <authorList>
            <person name="Yamashiro T."/>
            <person name="Shiraishi A."/>
            <person name="Satake H."/>
            <person name="Nakayama K."/>
        </authorList>
    </citation>
    <scope>NUCLEOTIDE SEQUENCE</scope>
</reference>